<dbReference type="AlphaFoldDB" id="A0A8I2KNJ2"/>
<dbReference type="RefSeq" id="WP_193521451.1">
    <property type="nucleotide sequence ID" value="NZ_CBCSDF010000003.1"/>
</dbReference>
<keyword evidence="1" id="KW-0812">Transmembrane</keyword>
<proteinExistence type="predicted"/>
<evidence type="ECO:0000313" key="3">
    <source>
        <dbReference type="EMBL" id="WOX27335.1"/>
    </source>
</evidence>
<feature type="transmembrane region" description="Helical" evidence="1">
    <location>
        <begin position="72"/>
        <end position="89"/>
    </location>
</feature>
<dbReference type="Proteomes" id="UP000646877">
    <property type="component" value="Unassembled WGS sequence"/>
</dbReference>
<keyword evidence="1" id="KW-0472">Membrane</keyword>
<evidence type="ECO:0000313" key="4">
    <source>
        <dbReference type="Proteomes" id="UP000646877"/>
    </source>
</evidence>
<feature type="transmembrane region" description="Helical" evidence="1">
    <location>
        <begin position="47"/>
        <end position="66"/>
    </location>
</feature>
<evidence type="ECO:0000313" key="5">
    <source>
        <dbReference type="Proteomes" id="UP001304419"/>
    </source>
</evidence>
<keyword evidence="5" id="KW-1185">Reference proteome</keyword>
<sequence length="95" mass="10822">MLGEVLIKVVVTLLLCMSLVWTLLPWAFGLLNFQNKHGDPLYKIGRVCWWVMVAMHPVFAIGIWFFDASLSKLIFSLAAMHCFFGITFARNVSTQ</sequence>
<protein>
    <submittedName>
        <fullName evidence="2">Uncharacterized protein</fullName>
    </submittedName>
</protein>
<dbReference type="EMBL" id="CP137578">
    <property type="protein sequence ID" value="WOX27335.1"/>
    <property type="molecule type" value="Genomic_DNA"/>
</dbReference>
<keyword evidence="1" id="KW-1133">Transmembrane helix</keyword>
<reference evidence="3 5" key="2">
    <citation type="submission" date="2023-10" db="EMBL/GenBank/DDBJ databases">
        <title>To unveil natural product biosynthetic capacity in Pseudoalteromonas.</title>
        <authorList>
            <person name="Wang J."/>
        </authorList>
    </citation>
    <scope>NUCLEOTIDE SEQUENCE [LARGE SCALE GENOMIC DNA]</scope>
    <source>
        <strain evidence="3 5">DSM 15914</strain>
    </source>
</reference>
<gene>
    <name evidence="2" type="ORF">F9Y85_01805</name>
    <name evidence="3" type="ORF">R5H13_11755</name>
</gene>
<reference evidence="2" key="1">
    <citation type="submission" date="2019-10" db="EMBL/GenBank/DDBJ databases">
        <authorList>
            <person name="Paulsen S."/>
        </authorList>
    </citation>
    <scope>NUCLEOTIDE SEQUENCE</scope>
    <source>
        <strain evidence="2">LMG 19692</strain>
    </source>
</reference>
<dbReference type="Proteomes" id="UP001304419">
    <property type="component" value="Chromosome 1"/>
</dbReference>
<name>A0A8I2KNJ2_9GAMM</name>
<organism evidence="2 4">
    <name type="scientific">Pseudoalteromonas maricaloris</name>
    <dbReference type="NCBI Taxonomy" id="184924"/>
    <lineage>
        <taxon>Bacteria</taxon>
        <taxon>Pseudomonadati</taxon>
        <taxon>Pseudomonadota</taxon>
        <taxon>Gammaproteobacteria</taxon>
        <taxon>Alteromonadales</taxon>
        <taxon>Pseudoalteromonadaceae</taxon>
        <taxon>Pseudoalteromonas</taxon>
    </lineage>
</organism>
<dbReference type="EMBL" id="WEIA01000001">
    <property type="protein sequence ID" value="NLR20078.1"/>
    <property type="molecule type" value="Genomic_DNA"/>
</dbReference>
<accession>A0A8I2KNJ2</accession>
<evidence type="ECO:0000256" key="1">
    <source>
        <dbReference type="SAM" id="Phobius"/>
    </source>
</evidence>
<evidence type="ECO:0000313" key="2">
    <source>
        <dbReference type="EMBL" id="NLR20078.1"/>
    </source>
</evidence>
<feature type="transmembrane region" description="Helical" evidence="1">
    <location>
        <begin position="6"/>
        <end position="26"/>
    </location>
</feature>